<feature type="transmembrane region" description="Helical" evidence="1">
    <location>
        <begin position="77"/>
        <end position="97"/>
    </location>
</feature>
<reference evidence="3" key="2">
    <citation type="journal article" date="2018" name="Plant J.">
        <title>The Sorghum bicolor reference genome: improved assembly, gene annotations, a transcriptome atlas, and signatures of genome organization.</title>
        <authorList>
            <person name="McCormick R.F."/>
            <person name="Truong S.K."/>
            <person name="Sreedasyam A."/>
            <person name="Jenkins J."/>
            <person name="Shu S."/>
            <person name="Sims D."/>
            <person name="Kennedy M."/>
            <person name="Amirebrahimi M."/>
            <person name="Weers B.D."/>
            <person name="McKinley B."/>
            <person name="Mattison A."/>
            <person name="Morishige D.T."/>
            <person name="Grimwood J."/>
            <person name="Schmutz J."/>
            <person name="Mullet J.E."/>
        </authorList>
    </citation>
    <scope>NUCLEOTIDE SEQUENCE [LARGE SCALE GENOMIC DNA]</scope>
    <source>
        <strain evidence="3">cv. BTx623</strain>
    </source>
</reference>
<protein>
    <submittedName>
        <fullName evidence="2">Uncharacterized protein</fullName>
    </submittedName>
</protein>
<gene>
    <name evidence="2" type="ORF">SORBI_3003G385401</name>
</gene>
<accession>A0A1W0W0X2</accession>
<keyword evidence="3" id="KW-1185">Reference proteome</keyword>
<organism evidence="2 3">
    <name type="scientific">Sorghum bicolor</name>
    <name type="common">Sorghum</name>
    <name type="synonym">Sorghum vulgare</name>
    <dbReference type="NCBI Taxonomy" id="4558"/>
    <lineage>
        <taxon>Eukaryota</taxon>
        <taxon>Viridiplantae</taxon>
        <taxon>Streptophyta</taxon>
        <taxon>Embryophyta</taxon>
        <taxon>Tracheophyta</taxon>
        <taxon>Spermatophyta</taxon>
        <taxon>Magnoliopsida</taxon>
        <taxon>Liliopsida</taxon>
        <taxon>Poales</taxon>
        <taxon>Poaceae</taxon>
        <taxon>PACMAD clade</taxon>
        <taxon>Panicoideae</taxon>
        <taxon>Andropogonodae</taxon>
        <taxon>Andropogoneae</taxon>
        <taxon>Sorghinae</taxon>
        <taxon>Sorghum</taxon>
    </lineage>
</organism>
<keyword evidence="1" id="KW-0472">Membrane</keyword>
<evidence type="ECO:0000256" key="1">
    <source>
        <dbReference type="SAM" id="Phobius"/>
    </source>
</evidence>
<evidence type="ECO:0000313" key="3">
    <source>
        <dbReference type="Proteomes" id="UP000000768"/>
    </source>
</evidence>
<sequence length="159" mass="17045">MATPDARLPLARPPNDVATSTRAAPWRCRLYLASIPICLTACWSCSGEPTTGSGASVDGSVDMPTTSRGGAGEAVHLAQVSCHTIILLVLLYIIYLLNKLLCFGDVVFLFDVTTEGWPARMVSWSAVEGHAIIVACRTTTSRGHFRSSTPRIYTTRSGS</sequence>
<dbReference type="Gramene" id="OQU88026">
    <property type="protein sequence ID" value="OQU88026"/>
    <property type="gene ID" value="SORBI_3003G385401"/>
</dbReference>
<dbReference type="Proteomes" id="UP000000768">
    <property type="component" value="Chromosome 3"/>
</dbReference>
<keyword evidence="1" id="KW-1133">Transmembrane helix</keyword>
<dbReference type="ExpressionAtlas" id="A0A1W0W0X2">
    <property type="expression patterns" value="baseline and differential"/>
</dbReference>
<name>A0A1W0W0X2_SORBI</name>
<keyword evidence="1" id="KW-0812">Transmembrane</keyword>
<proteinExistence type="predicted"/>
<dbReference type="InParanoid" id="A0A1W0W0X2"/>
<dbReference type="AlphaFoldDB" id="A0A1W0W0X2"/>
<dbReference type="EMBL" id="CM000762">
    <property type="protein sequence ID" value="OQU88026.1"/>
    <property type="molecule type" value="Genomic_DNA"/>
</dbReference>
<reference evidence="2 3" key="1">
    <citation type="journal article" date="2009" name="Nature">
        <title>The Sorghum bicolor genome and the diversification of grasses.</title>
        <authorList>
            <person name="Paterson A.H."/>
            <person name="Bowers J.E."/>
            <person name="Bruggmann R."/>
            <person name="Dubchak I."/>
            <person name="Grimwood J."/>
            <person name="Gundlach H."/>
            <person name="Haberer G."/>
            <person name="Hellsten U."/>
            <person name="Mitros T."/>
            <person name="Poliakov A."/>
            <person name="Schmutz J."/>
            <person name="Spannagl M."/>
            <person name="Tang H."/>
            <person name="Wang X."/>
            <person name="Wicker T."/>
            <person name="Bharti A.K."/>
            <person name="Chapman J."/>
            <person name="Feltus F.A."/>
            <person name="Gowik U."/>
            <person name="Grigoriev I.V."/>
            <person name="Lyons E."/>
            <person name="Maher C.A."/>
            <person name="Martis M."/>
            <person name="Narechania A."/>
            <person name="Otillar R.P."/>
            <person name="Penning B.W."/>
            <person name="Salamov A.A."/>
            <person name="Wang Y."/>
            <person name="Zhang L."/>
            <person name="Carpita N.C."/>
            <person name="Freeling M."/>
            <person name="Gingle A.R."/>
            <person name="Hash C.T."/>
            <person name="Keller B."/>
            <person name="Klein P."/>
            <person name="Kresovich S."/>
            <person name="McCann M.C."/>
            <person name="Ming R."/>
            <person name="Peterson D.G."/>
            <person name="Mehboob-ur-Rahman"/>
            <person name="Ware D."/>
            <person name="Westhoff P."/>
            <person name="Mayer K.F."/>
            <person name="Messing J."/>
            <person name="Rokhsar D.S."/>
        </authorList>
    </citation>
    <scope>NUCLEOTIDE SEQUENCE [LARGE SCALE GENOMIC DNA]</scope>
    <source>
        <strain evidence="3">cv. BTx623</strain>
    </source>
</reference>
<evidence type="ECO:0000313" key="2">
    <source>
        <dbReference type="EMBL" id="OQU88026.1"/>
    </source>
</evidence>